<name>A0A0L0BWW2_LUCCU</name>
<dbReference type="Proteomes" id="UP000037069">
    <property type="component" value="Unassembled WGS sequence"/>
</dbReference>
<dbReference type="AlphaFoldDB" id="A0A0L0BWW2"/>
<dbReference type="GO" id="GO:0008270">
    <property type="term" value="F:zinc ion binding"/>
    <property type="evidence" value="ECO:0007669"/>
    <property type="project" value="UniProtKB-KW"/>
</dbReference>
<dbReference type="InterPro" id="IPR013083">
    <property type="entry name" value="Znf_RING/FYVE/PHD"/>
</dbReference>
<keyword evidence="1" id="KW-0479">Metal-binding</keyword>
<evidence type="ECO:0008006" key="6">
    <source>
        <dbReference type="Google" id="ProtNLM"/>
    </source>
</evidence>
<gene>
    <name evidence="4" type="ORF">FF38_00719</name>
</gene>
<keyword evidence="5" id="KW-1185">Reference proteome</keyword>
<dbReference type="SUPFAM" id="SSF57903">
    <property type="entry name" value="FYVE/PHD zinc finger"/>
    <property type="match status" value="1"/>
</dbReference>
<accession>A0A0L0BWW2</accession>
<protein>
    <recommendedName>
        <fullName evidence="6">PHD-type domain-containing protein</fullName>
    </recommendedName>
</protein>
<evidence type="ECO:0000313" key="5">
    <source>
        <dbReference type="Proteomes" id="UP000037069"/>
    </source>
</evidence>
<evidence type="ECO:0000256" key="2">
    <source>
        <dbReference type="ARBA" id="ARBA00022771"/>
    </source>
</evidence>
<reference evidence="4 5" key="1">
    <citation type="journal article" date="2015" name="Nat. Commun.">
        <title>Lucilia cuprina genome unlocks parasitic fly biology to underpin future interventions.</title>
        <authorList>
            <person name="Anstead C.A."/>
            <person name="Korhonen P.K."/>
            <person name="Young N.D."/>
            <person name="Hall R.S."/>
            <person name="Jex A.R."/>
            <person name="Murali S.C."/>
            <person name="Hughes D.S."/>
            <person name="Lee S.F."/>
            <person name="Perry T."/>
            <person name="Stroehlein A.J."/>
            <person name="Ansell B.R."/>
            <person name="Breugelmans B."/>
            <person name="Hofmann A."/>
            <person name="Qu J."/>
            <person name="Dugan S."/>
            <person name="Lee S.L."/>
            <person name="Chao H."/>
            <person name="Dinh H."/>
            <person name="Han Y."/>
            <person name="Doddapaneni H.V."/>
            <person name="Worley K.C."/>
            <person name="Muzny D.M."/>
            <person name="Ioannidis P."/>
            <person name="Waterhouse R.M."/>
            <person name="Zdobnov E.M."/>
            <person name="James P.J."/>
            <person name="Bagnall N.H."/>
            <person name="Kotze A.C."/>
            <person name="Gibbs R.A."/>
            <person name="Richards S."/>
            <person name="Batterham P."/>
            <person name="Gasser R.B."/>
        </authorList>
    </citation>
    <scope>NUCLEOTIDE SEQUENCE [LARGE SCALE GENOMIC DNA]</scope>
    <source>
        <strain evidence="4 5">LS</strain>
        <tissue evidence="4">Full body</tissue>
    </source>
</reference>
<sequence>MAPVKQCVECKQTDKNSKFIKCNDCGLDFHTKCAAKKNPTLTESIADTINKSKGVVVFKCSSCQKSKPCDDQISMKLSELEVTIKELSKIISEDIINQLKDIKAEVASCSQKNKSTEEFVSSKINHLEQQNNSLRRQINRNDVIIYGLSENLSADELYDATKMDTSIDLFYNDISDDDTINVLRIRKSLRDHSNPLELPSAM</sequence>
<dbReference type="EMBL" id="JRES01001219">
    <property type="protein sequence ID" value="KNC24528.1"/>
    <property type="molecule type" value="Genomic_DNA"/>
</dbReference>
<dbReference type="PROSITE" id="PS01359">
    <property type="entry name" value="ZF_PHD_1"/>
    <property type="match status" value="1"/>
</dbReference>
<evidence type="ECO:0000256" key="3">
    <source>
        <dbReference type="ARBA" id="ARBA00022833"/>
    </source>
</evidence>
<evidence type="ECO:0000313" key="4">
    <source>
        <dbReference type="EMBL" id="KNC24528.1"/>
    </source>
</evidence>
<keyword evidence="2" id="KW-0863">Zinc-finger</keyword>
<keyword evidence="3" id="KW-0862">Zinc</keyword>
<organism evidence="4 5">
    <name type="scientific">Lucilia cuprina</name>
    <name type="common">Green bottle fly</name>
    <name type="synonym">Australian sheep blowfly</name>
    <dbReference type="NCBI Taxonomy" id="7375"/>
    <lineage>
        <taxon>Eukaryota</taxon>
        <taxon>Metazoa</taxon>
        <taxon>Ecdysozoa</taxon>
        <taxon>Arthropoda</taxon>
        <taxon>Hexapoda</taxon>
        <taxon>Insecta</taxon>
        <taxon>Pterygota</taxon>
        <taxon>Neoptera</taxon>
        <taxon>Endopterygota</taxon>
        <taxon>Diptera</taxon>
        <taxon>Brachycera</taxon>
        <taxon>Muscomorpha</taxon>
        <taxon>Oestroidea</taxon>
        <taxon>Calliphoridae</taxon>
        <taxon>Luciliinae</taxon>
        <taxon>Lucilia</taxon>
    </lineage>
</organism>
<evidence type="ECO:0000256" key="1">
    <source>
        <dbReference type="ARBA" id="ARBA00022723"/>
    </source>
</evidence>
<comment type="caution">
    <text evidence="4">The sequence shown here is derived from an EMBL/GenBank/DDBJ whole genome shotgun (WGS) entry which is preliminary data.</text>
</comment>
<proteinExistence type="predicted"/>
<dbReference type="InterPro" id="IPR011011">
    <property type="entry name" value="Znf_FYVE_PHD"/>
</dbReference>
<dbReference type="Gene3D" id="3.30.40.10">
    <property type="entry name" value="Zinc/RING finger domain, C3HC4 (zinc finger)"/>
    <property type="match status" value="1"/>
</dbReference>
<dbReference type="InterPro" id="IPR019786">
    <property type="entry name" value="Zinc_finger_PHD-type_CS"/>
</dbReference>